<dbReference type="Proteomes" id="UP000627446">
    <property type="component" value="Unassembled WGS sequence"/>
</dbReference>
<evidence type="ECO:0000256" key="3">
    <source>
        <dbReference type="ARBA" id="ARBA00022598"/>
    </source>
</evidence>
<dbReference type="Pfam" id="PF01171">
    <property type="entry name" value="ATP_bind_3"/>
    <property type="match status" value="1"/>
</dbReference>
<feature type="domain" description="Lysidine-tRNA(Ile) synthetase C-terminal" evidence="9">
    <location>
        <begin position="387"/>
        <end position="460"/>
    </location>
</feature>
<dbReference type="EC" id="6.3.4.19" evidence="8"/>
<gene>
    <name evidence="8 10" type="primary">tilS</name>
    <name evidence="10" type="ORF">H8K36_02180</name>
</gene>
<dbReference type="InterPro" id="IPR014729">
    <property type="entry name" value="Rossmann-like_a/b/a_fold"/>
</dbReference>
<protein>
    <recommendedName>
        <fullName evidence="8">tRNA(Ile)-lysidine synthase</fullName>
        <ecNumber evidence="8">6.3.4.19</ecNumber>
    </recommendedName>
    <alternativeName>
        <fullName evidence="8">tRNA(Ile)-2-lysyl-cytidine synthase</fullName>
    </alternativeName>
    <alternativeName>
        <fullName evidence="8">tRNA(Ile)-lysidine synthetase</fullName>
    </alternativeName>
</protein>
<keyword evidence="5 8" id="KW-0547">Nucleotide-binding</keyword>
<dbReference type="AlphaFoldDB" id="A0A923HIT1"/>
<keyword evidence="11" id="KW-1185">Reference proteome</keyword>
<accession>A0A923HIT1</accession>
<evidence type="ECO:0000256" key="1">
    <source>
        <dbReference type="ARBA" id="ARBA00004496"/>
    </source>
</evidence>
<dbReference type="InterPro" id="IPR012795">
    <property type="entry name" value="tRNA_Ile_lys_synt_N"/>
</dbReference>
<keyword evidence="2 8" id="KW-0963">Cytoplasm</keyword>
<comment type="catalytic activity">
    <reaction evidence="7 8">
        <text>cytidine(34) in tRNA(Ile2) + L-lysine + ATP = lysidine(34) in tRNA(Ile2) + AMP + diphosphate + H(+)</text>
        <dbReference type="Rhea" id="RHEA:43744"/>
        <dbReference type="Rhea" id="RHEA-COMP:10625"/>
        <dbReference type="Rhea" id="RHEA-COMP:10670"/>
        <dbReference type="ChEBI" id="CHEBI:15378"/>
        <dbReference type="ChEBI" id="CHEBI:30616"/>
        <dbReference type="ChEBI" id="CHEBI:32551"/>
        <dbReference type="ChEBI" id="CHEBI:33019"/>
        <dbReference type="ChEBI" id="CHEBI:82748"/>
        <dbReference type="ChEBI" id="CHEBI:83665"/>
        <dbReference type="ChEBI" id="CHEBI:456215"/>
        <dbReference type="EC" id="6.3.4.19"/>
    </reaction>
</comment>
<dbReference type="GO" id="GO:0006400">
    <property type="term" value="P:tRNA modification"/>
    <property type="evidence" value="ECO:0007669"/>
    <property type="project" value="UniProtKB-UniRule"/>
</dbReference>
<dbReference type="GO" id="GO:0005524">
    <property type="term" value="F:ATP binding"/>
    <property type="evidence" value="ECO:0007669"/>
    <property type="project" value="UniProtKB-UniRule"/>
</dbReference>
<dbReference type="Pfam" id="PF09179">
    <property type="entry name" value="TilS"/>
    <property type="match status" value="1"/>
</dbReference>
<evidence type="ECO:0000256" key="8">
    <source>
        <dbReference type="HAMAP-Rule" id="MF_01161"/>
    </source>
</evidence>
<evidence type="ECO:0000256" key="4">
    <source>
        <dbReference type="ARBA" id="ARBA00022694"/>
    </source>
</evidence>
<evidence type="ECO:0000259" key="9">
    <source>
        <dbReference type="SMART" id="SM00977"/>
    </source>
</evidence>
<evidence type="ECO:0000256" key="5">
    <source>
        <dbReference type="ARBA" id="ARBA00022741"/>
    </source>
</evidence>
<sequence length="464" mass="52602">MSLGLAASVDAFEHRAVAKLAGLLKDQVPLALKHGIAVAYSGGLDSTALLHLVSRFCADQQIPCFAFHVHHGLSRNADAWMQHCASECINIGVPFDFQRVQINLNGEGLEAAARRERYQALGTLCTKHQIPLLLTAHHIDDQAETLLMQLLRGSGPRGLGGMDDFNFAPDLLHSASLMVARPLLHETRKHLEVFCAHYSLSHVNDESNEDLRFTRNAIRRQLMPQLEVLAPKFSQRLARSASHMRSANRMLDELADSDLRAALDEDALQLKHLVNLSTDRIDNLFRYWLSISKVQMPSTSKLSEMRKQLFSARADARIGIQHLDFTLSRYDEKIYLIRSAPNQDPDPVVNLLWMGEGEIEIPEFNGRLSFEEAEVGISPQQLYGKSLRVQRRVSGIRLRLGKNRPSRDMKSHFQTCRIPFWRRAQLPFLFMDERLLFVAEVGIDAYFLSEEPGPKIRISWKDNP</sequence>
<keyword evidence="4 8" id="KW-0819">tRNA processing</keyword>
<dbReference type="CDD" id="cd01992">
    <property type="entry name" value="TilS_N"/>
    <property type="match status" value="1"/>
</dbReference>
<evidence type="ECO:0000313" key="11">
    <source>
        <dbReference type="Proteomes" id="UP000627446"/>
    </source>
</evidence>
<evidence type="ECO:0000256" key="6">
    <source>
        <dbReference type="ARBA" id="ARBA00022840"/>
    </source>
</evidence>
<dbReference type="PANTHER" id="PTHR43033:SF1">
    <property type="entry name" value="TRNA(ILE)-LYSIDINE SYNTHASE-RELATED"/>
    <property type="match status" value="1"/>
</dbReference>
<dbReference type="SUPFAM" id="SSF82829">
    <property type="entry name" value="MesJ substrate recognition domain-like"/>
    <property type="match status" value="1"/>
</dbReference>
<dbReference type="SUPFAM" id="SSF52402">
    <property type="entry name" value="Adenine nucleotide alpha hydrolases-like"/>
    <property type="match status" value="1"/>
</dbReference>
<dbReference type="InterPro" id="IPR011063">
    <property type="entry name" value="TilS/TtcA_N"/>
</dbReference>
<dbReference type="Gene3D" id="1.20.59.20">
    <property type="match status" value="1"/>
</dbReference>
<dbReference type="GO" id="GO:0005737">
    <property type="term" value="C:cytoplasm"/>
    <property type="evidence" value="ECO:0007669"/>
    <property type="project" value="UniProtKB-SubCell"/>
</dbReference>
<keyword evidence="3 8" id="KW-0436">Ligase</keyword>
<dbReference type="PANTHER" id="PTHR43033">
    <property type="entry name" value="TRNA(ILE)-LYSIDINE SYNTHASE-RELATED"/>
    <property type="match status" value="1"/>
</dbReference>
<dbReference type="GO" id="GO:0032267">
    <property type="term" value="F:tRNA(Ile)-lysidine synthase activity"/>
    <property type="evidence" value="ECO:0007669"/>
    <property type="project" value="UniProtKB-EC"/>
</dbReference>
<keyword evidence="6 8" id="KW-0067">ATP-binding</keyword>
<dbReference type="HAMAP" id="MF_01161">
    <property type="entry name" value="tRNA_Ile_lys_synt"/>
    <property type="match status" value="1"/>
</dbReference>
<comment type="caution">
    <text evidence="10">The sequence shown here is derived from an EMBL/GenBank/DDBJ whole genome shotgun (WGS) entry which is preliminary data.</text>
</comment>
<dbReference type="InterPro" id="IPR012796">
    <property type="entry name" value="Lysidine-tRNA-synth_C"/>
</dbReference>
<dbReference type="NCBIfam" id="TIGR02432">
    <property type="entry name" value="lysidine_TilS_N"/>
    <property type="match status" value="1"/>
</dbReference>
<dbReference type="SUPFAM" id="SSF56037">
    <property type="entry name" value="PheT/TilS domain"/>
    <property type="match status" value="1"/>
</dbReference>
<comment type="domain">
    <text evidence="8">The N-terminal region contains the highly conserved SGGXDS motif, predicted to be a P-loop motif involved in ATP binding.</text>
</comment>
<dbReference type="InterPro" id="IPR012094">
    <property type="entry name" value="tRNA_Ile_lys_synt"/>
</dbReference>
<feature type="binding site" evidence="8">
    <location>
        <begin position="41"/>
        <end position="46"/>
    </location>
    <ligand>
        <name>ATP</name>
        <dbReference type="ChEBI" id="CHEBI:30616"/>
    </ligand>
</feature>
<dbReference type="SMART" id="SM00977">
    <property type="entry name" value="TilS_C"/>
    <property type="match status" value="1"/>
</dbReference>
<dbReference type="Gene3D" id="3.40.50.620">
    <property type="entry name" value="HUPs"/>
    <property type="match status" value="1"/>
</dbReference>
<comment type="similarity">
    <text evidence="8">Belongs to the tRNA(Ile)-lysidine synthase family.</text>
</comment>
<evidence type="ECO:0000256" key="7">
    <source>
        <dbReference type="ARBA" id="ARBA00048539"/>
    </source>
</evidence>
<organism evidence="10 11">
    <name type="scientific">Undibacterium nitidum</name>
    <dbReference type="NCBI Taxonomy" id="2762298"/>
    <lineage>
        <taxon>Bacteria</taxon>
        <taxon>Pseudomonadati</taxon>
        <taxon>Pseudomonadota</taxon>
        <taxon>Betaproteobacteria</taxon>
        <taxon>Burkholderiales</taxon>
        <taxon>Oxalobacteraceae</taxon>
        <taxon>Undibacterium</taxon>
    </lineage>
</organism>
<evidence type="ECO:0000256" key="2">
    <source>
        <dbReference type="ARBA" id="ARBA00022490"/>
    </source>
</evidence>
<dbReference type="RefSeq" id="WP_186915295.1">
    <property type="nucleotide sequence ID" value="NZ_JACOFZ010000001.1"/>
</dbReference>
<evidence type="ECO:0000313" key="10">
    <source>
        <dbReference type="EMBL" id="MBC3880174.1"/>
    </source>
</evidence>
<reference evidence="10" key="1">
    <citation type="submission" date="2020-08" db="EMBL/GenBank/DDBJ databases">
        <title>Novel species isolated from subtropical streams in China.</title>
        <authorList>
            <person name="Lu H."/>
        </authorList>
    </citation>
    <scope>NUCLEOTIDE SEQUENCE</scope>
    <source>
        <strain evidence="10">LX22W</strain>
    </source>
</reference>
<dbReference type="Pfam" id="PF11734">
    <property type="entry name" value="TilS_C"/>
    <property type="match status" value="1"/>
</dbReference>
<comment type="subcellular location">
    <subcellularLocation>
        <location evidence="1 8">Cytoplasm</location>
    </subcellularLocation>
</comment>
<name>A0A923HIT1_9BURK</name>
<comment type="function">
    <text evidence="8">Ligates lysine onto the cytidine present at position 34 of the AUA codon-specific tRNA(Ile) that contains the anticodon CAU, in an ATP-dependent manner. Cytidine is converted to lysidine, thus changing the amino acid specificity of the tRNA from methionine to isoleucine.</text>
</comment>
<dbReference type="EMBL" id="JACOFZ010000001">
    <property type="protein sequence ID" value="MBC3880174.1"/>
    <property type="molecule type" value="Genomic_DNA"/>
</dbReference>
<dbReference type="InterPro" id="IPR015262">
    <property type="entry name" value="tRNA_Ile_lys_synt_subst-bd"/>
</dbReference>
<proteinExistence type="inferred from homology"/>